<proteinExistence type="predicted"/>
<dbReference type="AlphaFoldDB" id="A0A4U9WES5"/>
<accession>A0A4U9WES5</accession>
<dbReference type="EMBL" id="CABEEZ010000144">
    <property type="protein sequence ID" value="VTR57529.1"/>
    <property type="molecule type" value="Genomic_DNA"/>
</dbReference>
<reference evidence="1" key="1">
    <citation type="submission" date="2019-05" db="EMBL/GenBank/DDBJ databases">
        <authorList>
            <consortium name="Pathogen Informatics"/>
        </authorList>
    </citation>
    <scope>NUCLEOTIDE SEQUENCE [LARGE SCALE GENOMIC DNA]</scope>
    <source>
        <strain evidence="1">NCTC12965</strain>
    </source>
</reference>
<evidence type="ECO:0000313" key="1">
    <source>
        <dbReference type="EMBL" id="VTR57529.1"/>
    </source>
</evidence>
<gene>
    <name evidence="1" type="ORF">NCTC12965_07399</name>
</gene>
<name>A0A4U9WES5_SERFO</name>
<protein>
    <submittedName>
        <fullName evidence="1">Uncharacterized protein</fullName>
    </submittedName>
</protein>
<organism evidence="1">
    <name type="scientific">Serratia fonticola</name>
    <dbReference type="NCBI Taxonomy" id="47917"/>
    <lineage>
        <taxon>Bacteria</taxon>
        <taxon>Pseudomonadati</taxon>
        <taxon>Pseudomonadota</taxon>
        <taxon>Gammaproteobacteria</taxon>
        <taxon>Enterobacterales</taxon>
        <taxon>Yersiniaceae</taxon>
        <taxon>Serratia</taxon>
    </lineage>
</organism>
<sequence length="230" mass="26738">MIFNEIVNVWIQITNDHNEKQGKRFDFSITLDDLKEVTRKIEDAQSFLECCSVLDDYVEDKLLKSCEEISNLLESNTKKRLELLFDNFENDVFLLETEMGVKIPYEFSRLITNSKQHTFNQLDVIIGWFALKQDFHEESYDLEVVVGIIENMVQIENLSLDDQANIKISYHVLSSVVDVFFNLVNNAIKYSKLHLSEVDIKIDCYVNKENGSLVLEVINTCQVEEGFFIS</sequence>